<accession>A0A4P9W9C0</accession>
<organism evidence="3 4">
    <name type="scientific">Blyttiomyces helicus</name>
    <dbReference type="NCBI Taxonomy" id="388810"/>
    <lineage>
        <taxon>Eukaryota</taxon>
        <taxon>Fungi</taxon>
        <taxon>Fungi incertae sedis</taxon>
        <taxon>Chytridiomycota</taxon>
        <taxon>Chytridiomycota incertae sedis</taxon>
        <taxon>Chytridiomycetes</taxon>
        <taxon>Chytridiomycetes incertae sedis</taxon>
        <taxon>Blyttiomyces</taxon>
    </lineage>
</organism>
<keyword evidence="2" id="KW-0732">Signal</keyword>
<feature type="chain" id="PRO_5020318076" evidence="2">
    <location>
        <begin position="19"/>
        <end position="470"/>
    </location>
</feature>
<sequence>MQIITFVAVALLATAALAAPGPQFGGNFGPGPVTQITVNRGEACSSSSSPKRVCRSPEFICRLNTDSTTDGVCVRNPAGIEQQRKDSGKDILLQKHKAPSPLHHTHSNKIKPIEPPRLHESTVRLAQPAISNMPRDEWFLVVANNFEVRQRIDHFREHIRRYSVPSEIHHSKSRRGRGEHLRDGIAPAIDEIAAPHRKPSTGKSTPGTEEFDRARSSWSRSGHPASREGRRAAKSSISSGSVTRGNVEEDDRRVGVSLTRQVLEIRRSSDRPDLGIKRAACVPLLERWADGLVDEPEGISRRMFDVDPQEAKTGDAALELHRFEFDLEPPDRQQQVEVPRESAEGAVHGLVEIEEILRPALSDPTTNRLSRSASSVGLNHSLQTSINRERFIRRSAPVKTSRRISGIVDPGMGGPLGATGTEGAVGGSILLENGDASSSAIDLVKCDEWGSHVDSYLICIELKENSQLLL</sequence>
<protein>
    <submittedName>
        <fullName evidence="3">Uncharacterized protein</fullName>
    </submittedName>
</protein>
<evidence type="ECO:0000256" key="1">
    <source>
        <dbReference type="SAM" id="MobiDB-lite"/>
    </source>
</evidence>
<evidence type="ECO:0000256" key="2">
    <source>
        <dbReference type="SAM" id="SignalP"/>
    </source>
</evidence>
<dbReference type="Proteomes" id="UP000269721">
    <property type="component" value="Unassembled WGS sequence"/>
</dbReference>
<reference evidence="4" key="1">
    <citation type="journal article" date="2018" name="Nat. Microbiol.">
        <title>Leveraging single-cell genomics to expand the fungal tree of life.</title>
        <authorList>
            <person name="Ahrendt S.R."/>
            <person name="Quandt C.A."/>
            <person name="Ciobanu D."/>
            <person name="Clum A."/>
            <person name="Salamov A."/>
            <person name="Andreopoulos B."/>
            <person name="Cheng J.F."/>
            <person name="Woyke T."/>
            <person name="Pelin A."/>
            <person name="Henrissat B."/>
            <person name="Reynolds N.K."/>
            <person name="Benny G.L."/>
            <person name="Smith M.E."/>
            <person name="James T.Y."/>
            <person name="Grigoriev I.V."/>
        </authorList>
    </citation>
    <scope>NUCLEOTIDE SEQUENCE [LARGE SCALE GENOMIC DNA]</scope>
</reference>
<gene>
    <name evidence="3" type="ORF">BDK51DRAFT_27794</name>
</gene>
<dbReference type="AlphaFoldDB" id="A0A4P9W9C0"/>
<evidence type="ECO:0000313" key="3">
    <source>
        <dbReference type="EMBL" id="RKO89151.1"/>
    </source>
</evidence>
<name>A0A4P9W9C0_9FUNG</name>
<feature type="region of interest" description="Disordered" evidence="1">
    <location>
        <begin position="189"/>
        <end position="254"/>
    </location>
</feature>
<evidence type="ECO:0000313" key="4">
    <source>
        <dbReference type="Proteomes" id="UP000269721"/>
    </source>
</evidence>
<dbReference type="EMBL" id="KZ996258">
    <property type="protein sequence ID" value="RKO89151.1"/>
    <property type="molecule type" value="Genomic_DNA"/>
</dbReference>
<keyword evidence="4" id="KW-1185">Reference proteome</keyword>
<proteinExistence type="predicted"/>
<feature type="signal peptide" evidence="2">
    <location>
        <begin position="1"/>
        <end position="18"/>
    </location>
</feature>
<feature type="compositionally biased region" description="Polar residues" evidence="1">
    <location>
        <begin position="235"/>
        <end position="244"/>
    </location>
</feature>